<gene>
    <name evidence="2" type="ORF">SAMN05421748_11477</name>
</gene>
<accession>A0A285IZV1</accession>
<protein>
    <recommendedName>
        <fullName evidence="4">HTTM domain-containing protein</fullName>
    </recommendedName>
</protein>
<organism evidence="2 3">
    <name type="scientific">Paractinoplanes atraurantiacus</name>
    <dbReference type="NCBI Taxonomy" id="1036182"/>
    <lineage>
        <taxon>Bacteria</taxon>
        <taxon>Bacillati</taxon>
        <taxon>Actinomycetota</taxon>
        <taxon>Actinomycetes</taxon>
        <taxon>Micromonosporales</taxon>
        <taxon>Micromonosporaceae</taxon>
        <taxon>Paractinoplanes</taxon>
    </lineage>
</organism>
<reference evidence="2 3" key="1">
    <citation type="submission" date="2017-09" db="EMBL/GenBank/DDBJ databases">
        <authorList>
            <person name="Ehlers B."/>
            <person name="Leendertz F.H."/>
        </authorList>
    </citation>
    <scope>NUCLEOTIDE SEQUENCE [LARGE SCALE GENOMIC DNA]</scope>
    <source>
        <strain evidence="2 3">CGMCC 4.6857</strain>
    </source>
</reference>
<feature type="transmembrane region" description="Helical" evidence="1">
    <location>
        <begin position="147"/>
        <end position="165"/>
    </location>
</feature>
<feature type="transmembrane region" description="Helical" evidence="1">
    <location>
        <begin position="286"/>
        <end position="305"/>
    </location>
</feature>
<evidence type="ECO:0000256" key="1">
    <source>
        <dbReference type="SAM" id="Phobius"/>
    </source>
</evidence>
<dbReference type="RefSeq" id="WP_143234934.1">
    <property type="nucleotide sequence ID" value="NZ_OBDY01000014.1"/>
</dbReference>
<evidence type="ECO:0000313" key="2">
    <source>
        <dbReference type="EMBL" id="SNY53590.1"/>
    </source>
</evidence>
<feature type="transmembrane region" description="Helical" evidence="1">
    <location>
        <begin position="70"/>
        <end position="92"/>
    </location>
</feature>
<keyword evidence="1" id="KW-0472">Membrane</keyword>
<dbReference type="EMBL" id="OBDY01000014">
    <property type="protein sequence ID" value="SNY53590.1"/>
    <property type="molecule type" value="Genomic_DNA"/>
</dbReference>
<keyword evidence="1" id="KW-0812">Transmembrane</keyword>
<feature type="transmembrane region" description="Helical" evidence="1">
    <location>
        <begin position="113"/>
        <end position="135"/>
    </location>
</feature>
<feature type="transmembrane region" description="Helical" evidence="1">
    <location>
        <begin position="240"/>
        <end position="257"/>
    </location>
</feature>
<evidence type="ECO:0008006" key="4">
    <source>
        <dbReference type="Google" id="ProtNLM"/>
    </source>
</evidence>
<dbReference type="Proteomes" id="UP000219612">
    <property type="component" value="Unassembled WGS sequence"/>
</dbReference>
<dbReference type="OrthoDB" id="9757876at2"/>
<keyword evidence="3" id="KW-1185">Reference proteome</keyword>
<name>A0A285IZV1_9ACTN</name>
<feature type="transmembrane region" description="Helical" evidence="1">
    <location>
        <begin position="6"/>
        <end position="24"/>
    </location>
</feature>
<proteinExistence type="predicted"/>
<dbReference type="AlphaFoldDB" id="A0A285IZV1"/>
<keyword evidence="1" id="KW-1133">Transmembrane helix</keyword>
<evidence type="ECO:0000313" key="3">
    <source>
        <dbReference type="Proteomes" id="UP000219612"/>
    </source>
</evidence>
<sequence length="414" mass="44271">MTAGDVLFRSLFVVALAVAAYEPLKEMRPGTDWRPGTPGARIGDQVVTTTGRAGVAAAIAVSGLSFAAGWWIVPALCVFAAAFLLLATVYLAQRFAGYVTEEDDGTKHFKVHHHLHLAGMAVLTAAVAGLAGLVAGHGSDPHVLTAWISQGFWGAVGAHYFVAAISKIRKRGLGWADRRLFPYFVTLFTRYRRGDGETVRDTGAGPLLARHPAWSTAPLWAVLLLELAAPAVMFGYPFRLVIGVGLVLFHACSYWLLAVDFRENAMLAALVLLPLPWPGADWAGLTIAPVALTAGVGCILLSLLFDDRVFPFSNLPMFAAAYRPVTVITLRSPDGALIYPTIRYAGCSTSGLSREFAETQEPGPDLEGFLGTVRDRIARSGEEPPAGTVLWREVIDVDPSGRVHVDDGLLAGLA</sequence>